<gene>
    <name evidence="3" type="ORF">SAMN04487936_102309</name>
</gene>
<evidence type="ECO:0000256" key="1">
    <source>
        <dbReference type="SAM" id="MobiDB-lite"/>
    </source>
</evidence>
<evidence type="ECO:0000313" key="4">
    <source>
        <dbReference type="Proteomes" id="UP000183557"/>
    </source>
</evidence>
<dbReference type="AlphaFoldDB" id="A0A1I3RMX1"/>
<keyword evidence="2" id="KW-1133">Transmembrane helix</keyword>
<dbReference type="RefSeq" id="WP_075035401.1">
    <property type="nucleotide sequence ID" value="NZ_FOSB01000002.1"/>
</dbReference>
<keyword evidence="4" id="KW-1185">Reference proteome</keyword>
<evidence type="ECO:0000313" key="3">
    <source>
        <dbReference type="EMBL" id="SFJ47202.1"/>
    </source>
</evidence>
<dbReference type="Pfam" id="PF12389">
    <property type="entry name" value="Peptidase_M73"/>
    <property type="match status" value="1"/>
</dbReference>
<organism evidence="3 4">
    <name type="scientific">Halobacillus dabanensis</name>
    <dbReference type="NCBI Taxonomy" id="240302"/>
    <lineage>
        <taxon>Bacteria</taxon>
        <taxon>Bacillati</taxon>
        <taxon>Bacillota</taxon>
        <taxon>Bacilli</taxon>
        <taxon>Bacillales</taxon>
        <taxon>Bacillaceae</taxon>
        <taxon>Halobacillus</taxon>
    </lineage>
</organism>
<dbReference type="OrthoDB" id="2566057at2"/>
<accession>A0A1I3RMX1</accession>
<proteinExistence type="predicted"/>
<dbReference type="STRING" id="240302.BN982_01375"/>
<feature type="region of interest" description="Disordered" evidence="1">
    <location>
        <begin position="160"/>
        <end position="189"/>
    </location>
</feature>
<keyword evidence="2" id="KW-0472">Membrane</keyword>
<feature type="compositionally biased region" description="Polar residues" evidence="1">
    <location>
        <begin position="164"/>
        <end position="182"/>
    </location>
</feature>
<dbReference type="EMBL" id="FOSB01000002">
    <property type="protein sequence ID" value="SFJ47202.1"/>
    <property type="molecule type" value="Genomic_DNA"/>
</dbReference>
<dbReference type="Proteomes" id="UP000183557">
    <property type="component" value="Unassembled WGS sequence"/>
</dbReference>
<sequence>MKKLPLFLKFFSIYSICILLFVLFQPIGSTKALEDASEIDLSTSHERVIDIENFKPGDYAVRSFALNNDGTQNLQYTMTSSHKSGSEKLYNQLTFILEIEGEQVFAGHLSDFEKISARKLAAKNADEMTLKVEFPYESGNEFQGLATEVGFTFFAEGDIPPVSTPDQGEGSPQSQADQPTGSSEGGMLPQTGEGSPLLYYLVGGLLLTLGVSLYIRSFFRKKQPVVGAESS</sequence>
<protein>
    <submittedName>
        <fullName evidence="3">LPXTG-motif cell wall anchor domain-containing protein</fullName>
    </submittedName>
</protein>
<dbReference type="InterPro" id="IPR022121">
    <property type="entry name" value="Peptidase_M73_camelysin"/>
</dbReference>
<reference evidence="4" key="1">
    <citation type="submission" date="2016-10" db="EMBL/GenBank/DDBJ databases">
        <authorList>
            <person name="Varghese N."/>
            <person name="Submissions S."/>
        </authorList>
    </citation>
    <scope>NUCLEOTIDE SEQUENCE [LARGE SCALE GENOMIC DNA]</scope>
    <source>
        <strain evidence="4">CGMCC 1.3704</strain>
    </source>
</reference>
<evidence type="ECO:0000256" key="2">
    <source>
        <dbReference type="SAM" id="Phobius"/>
    </source>
</evidence>
<keyword evidence="2" id="KW-0812">Transmembrane</keyword>
<dbReference type="NCBIfam" id="TIGR01167">
    <property type="entry name" value="LPXTG_anchor"/>
    <property type="match status" value="1"/>
</dbReference>
<feature type="transmembrane region" description="Helical" evidence="2">
    <location>
        <begin position="197"/>
        <end position="215"/>
    </location>
</feature>
<name>A0A1I3RMX1_HALDA</name>